<dbReference type="PROSITE" id="PS50911">
    <property type="entry name" value="CHAP"/>
    <property type="match status" value="1"/>
</dbReference>
<feature type="domain" description="Peptidase C51" evidence="2">
    <location>
        <begin position="40"/>
        <end position="165"/>
    </location>
</feature>
<dbReference type="SUPFAM" id="SSF54001">
    <property type="entry name" value="Cysteine proteinases"/>
    <property type="match status" value="1"/>
</dbReference>
<name>A0ABX8R3K8_9ACTN</name>
<dbReference type="Pfam" id="PF05257">
    <property type="entry name" value="CHAP"/>
    <property type="match status" value="1"/>
</dbReference>
<proteinExistence type="predicted"/>
<evidence type="ECO:0000256" key="1">
    <source>
        <dbReference type="SAM" id="SignalP"/>
    </source>
</evidence>
<keyword evidence="4" id="KW-1185">Reference proteome</keyword>
<dbReference type="Gene3D" id="3.90.1720.10">
    <property type="entry name" value="endopeptidase domain like (from Nostoc punctiforme)"/>
    <property type="match status" value="1"/>
</dbReference>
<evidence type="ECO:0000313" key="3">
    <source>
        <dbReference type="EMBL" id="QXJ25625.1"/>
    </source>
</evidence>
<evidence type="ECO:0000259" key="2">
    <source>
        <dbReference type="PROSITE" id="PS50911"/>
    </source>
</evidence>
<organism evidence="3 4">
    <name type="scientific">Actinomadura graeca</name>
    <dbReference type="NCBI Taxonomy" id="2750812"/>
    <lineage>
        <taxon>Bacteria</taxon>
        <taxon>Bacillati</taxon>
        <taxon>Actinomycetota</taxon>
        <taxon>Actinomycetes</taxon>
        <taxon>Streptosporangiales</taxon>
        <taxon>Thermomonosporaceae</taxon>
        <taxon>Actinomadura</taxon>
    </lineage>
</organism>
<keyword evidence="1" id="KW-0732">Signal</keyword>
<sequence>MRKTALLASVIALWTAPAVPLATAVAAEPAPPAAGGPVLKAGDDYPYRNGDWDKPDRWNFFQRECTSFAAWRLNQRGVRFNNNYKGVRWSNASNWDDAARRARIRVDKNPTVGSIAQWNSGRFGHVAYVARSSGGTVLVEEYNRRGTHRYGQREIRVREVENFIHIAR</sequence>
<evidence type="ECO:0000313" key="4">
    <source>
        <dbReference type="Proteomes" id="UP001049518"/>
    </source>
</evidence>
<dbReference type="InterPro" id="IPR007921">
    <property type="entry name" value="CHAP_dom"/>
</dbReference>
<dbReference type="Proteomes" id="UP001049518">
    <property type="component" value="Chromosome"/>
</dbReference>
<feature type="signal peptide" evidence="1">
    <location>
        <begin position="1"/>
        <end position="18"/>
    </location>
</feature>
<dbReference type="EMBL" id="CP059572">
    <property type="protein sequence ID" value="QXJ25625.1"/>
    <property type="molecule type" value="Genomic_DNA"/>
</dbReference>
<protein>
    <submittedName>
        <fullName evidence="3">CHAP domain-containing protein</fullName>
    </submittedName>
</protein>
<dbReference type="RefSeq" id="WP_231331743.1">
    <property type="nucleotide sequence ID" value="NZ_CP059572.1"/>
</dbReference>
<accession>A0ABX8R3K8</accession>
<dbReference type="InterPro" id="IPR038765">
    <property type="entry name" value="Papain-like_cys_pep_sf"/>
</dbReference>
<reference evidence="3" key="1">
    <citation type="submission" date="2020-07" db="EMBL/GenBank/DDBJ databases">
        <authorList>
            <person name="Tarantini F.S."/>
            <person name="Hong K.W."/>
            <person name="Chan K.G."/>
        </authorList>
    </citation>
    <scope>NUCLEOTIDE SEQUENCE</scope>
    <source>
        <strain evidence="3">32-07</strain>
    </source>
</reference>
<gene>
    <name evidence="3" type="ORF">AGRA3207_007145</name>
</gene>
<feature type="chain" id="PRO_5045344726" evidence="1">
    <location>
        <begin position="19"/>
        <end position="168"/>
    </location>
</feature>